<evidence type="ECO:0000313" key="2">
    <source>
        <dbReference type="EMBL" id="AWI09705.1"/>
    </source>
</evidence>
<sequence>MPYKNFKIGLSIIAMMPGSMEIVYCVLAINKIDKSERYWYWCWTESSTFKARGGPKNIEEMIVFL</sequence>
<accession>A0A2U8E4L2</accession>
<organism evidence="2 3">
    <name type="scientific">Ereboglobus luteus</name>
    <dbReference type="NCBI Taxonomy" id="1796921"/>
    <lineage>
        <taxon>Bacteria</taxon>
        <taxon>Pseudomonadati</taxon>
        <taxon>Verrucomicrobiota</taxon>
        <taxon>Opitutia</taxon>
        <taxon>Opitutales</taxon>
        <taxon>Opitutaceae</taxon>
        <taxon>Ereboglobus</taxon>
    </lineage>
</organism>
<evidence type="ECO:0000313" key="3">
    <source>
        <dbReference type="Proteomes" id="UP000244896"/>
    </source>
</evidence>
<proteinExistence type="predicted"/>
<keyword evidence="1" id="KW-0472">Membrane</keyword>
<dbReference type="KEGG" id="elut:CKA38_10980"/>
<reference evidence="2 3" key="1">
    <citation type="journal article" date="2018" name="Syst. Appl. Microbiol.">
        <title>Ereboglobus luteus gen. nov. sp. nov. from cockroach guts, and new insights into the oxygen relationship of the genera Opitutus and Didymococcus (Verrucomicrobia: Opitutaceae).</title>
        <authorList>
            <person name="Tegtmeier D."/>
            <person name="Belitz A."/>
            <person name="Radek R."/>
            <person name="Heimerl T."/>
            <person name="Brune A."/>
        </authorList>
    </citation>
    <scope>NUCLEOTIDE SEQUENCE [LARGE SCALE GENOMIC DNA]</scope>
    <source>
        <strain evidence="2 3">Ho45</strain>
    </source>
</reference>
<dbReference type="EMBL" id="CP023004">
    <property type="protein sequence ID" value="AWI09705.1"/>
    <property type="molecule type" value="Genomic_DNA"/>
</dbReference>
<keyword evidence="1" id="KW-1133">Transmembrane helix</keyword>
<dbReference type="Proteomes" id="UP000244896">
    <property type="component" value="Chromosome"/>
</dbReference>
<name>A0A2U8E4L2_9BACT</name>
<evidence type="ECO:0000256" key="1">
    <source>
        <dbReference type="SAM" id="Phobius"/>
    </source>
</evidence>
<protein>
    <submittedName>
        <fullName evidence="2">Uncharacterized protein</fullName>
    </submittedName>
</protein>
<dbReference type="AlphaFoldDB" id="A0A2U8E4L2"/>
<keyword evidence="1" id="KW-0812">Transmembrane</keyword>
<keyword evidence="3" id="KW-1185">Reference proteome</keyword>
<feature type="transmembrane region" description="Helical" evidence="1">
    <location>
        <begin position="6"/>
        <end position="29"/>
    </location>
</feature>
<gene>
    <name evidence="2" type="ORF">CKA38_10980</name>
</gene>